<dbReference type="FunFam" id="3.40.50.1820:FF:000224">
    <property type="entry name" value="Alpha/beta hydrolase"/>
    <property type="match status" value="1"/>
</dbReference>
<dbReference type="InterPro" id="IPR029058">
    <property type="entry name" value="AB_hydrolase_fold"/>
</dbReference>
<protein>
    <submittedName>
        <fullName evidence="3">Hydrolase</fullName>
    </submittedName>
</protein>
<evidence type="ECO:0000313" key="3">
    <source>
        <dbReference type="EMBL" id="OJD76057.1"/>
    </source>
</evidence>
<dbReference type="GeneID" id="87593742"/>
<dbReference type="RefSeq" id="WP_071719796.1">
    <property type="nucleotide sequence ID" value="NZ_CBCSHB010000030.1"/>
</dbReference>
<dbReference type="GO" id="GO:0052689">
    <property type="term" value="F:carboxylic ester hydrolase activity"/>
    <property type="evidence" value="ECO:0007669"/>
    <property type="project" value="TreeGrafter"/>
</dbReference>
<keyword evidence="3" id="KW-0378">Hydrolase</keyword>
<sequence>MNKKKKIQKSALSFTLLFSLGVSSFPLTTAIHADTREEQSTEKKLVSLTERTSLFFEYLQQGKYAEALQLTSAAFQSKFTANTLQNWWTQSGGSGIKSMGTPVIKERNLVHQTVEIPGAIEGTTIPLLLKFTPGGKVDEVGVRTPQESYTIPHPSYDQPASYQEREIVIGNSTYPLPATLTVPKHKPGEKVPVVVLVHGSGIHDRDSTFMGTKILRDLAVGLSSNGIAVLRYEKRSLEHTLKMSAEPGTLDRDTTDDAIYAAKSAAQQEGIDPNNIFILGHSLGAGTMPRILSKAPSSLVRGSILLAPPARPLTDIIIDQYQYLGAPKEVIDELKKQFAFIQDPTFNPDHPPAGYNFPSPHFMYDVSRWRPVEEAKSRKEPLLILQGARDYQVTVKDEYTKWQEGLSNRGNVQFKKYPKLNHFFTEGDGELSRPSEYEIPANVPEYVIQDIITWVNETKK</sequence>
<organism evidence="3 4">
    <name type="scientific">Bacillus paramycoides</name>
    <dbReference type="NCBI Taxonomy" id="2026194"/>
    <lineage>
        <taxon>Bacteria</taxon>
        <taxon>Bacillati</taxon>
        <taxon>Bacillota</taxon>
        <taxon>Bacilli</taxon>
        <taxon>Bacillales</taxon>
        <taxon>Bacillaceae</taxon>
        <taxon>Bacillus</taxon>
        <taxon>Bacillus cereus group</taxon>
    </lineage>
</organism>
<reference evidence="3 4" key="1">
    <citation type="submission" date="2016-06" db="EMBL/GenBank/DDBJ databases">
        <title>First insights into the genetic diversity and population structure of in the Bacillus cereus group bacteria from diverse marine environments.</title>
        <authorList>
            <person name="Liu Y."/>
            <person name="Lai Q."/>
            <person name="Shao Z."/>
        </authorList>
    </citation>
    <scope>NUCLEOTIDE SEQUENCE [LARGE SCALE GENOMIC DNA]</scope>
    <source>
        <strain evidence="3 4">NH24A2</strain>
    </source>
</reference>
<evidence type="ECO:0000256" key="1">
    <source>
        <dbReference type="SAM" id="SignalP"/>
    </source>
</evidence>
<dbReference type="Proteomes" id="UP000182788">
    <property type="component" value="Unassembled WGS sequence"/>
</dbReference>
<feature type="signal peptide" evidence="1">
    <location>
        <begin position="1"/>
        <end position="24"/>
    </location>
</feature>
<evidence type="ECO:0000259" key="2">
    <source>
        <dbReference type="Pfam" id="PF12697"/>
    </source>
</evidence>
<gene>
    <name evidence="3" type="ORF">BAU28_16335</name>
</gene>
<dbReference type="PANTHER" id="PTHR43265:SF1">
    <property type="entry name" value="ESTERASE ESTD"/>
    <property type="match status" value="1"/>
</dbReference>
<keyword evidence="1" id="KW-0732">Signal</keyword>
<comment type="caution">
    <text evidence="3">The sequence shown here is derived from an EMBL/GenBank/DDBJ whole genome shotgun (WGS) entry which is preliminary data.</text>
</comment>
<name>A0A1J9UDC5_9BACI</name>
<dbReference type="Gene3D" id="3.40.50.1820">
    <property type="entry name" value="alpha/beta hydrolase"/>
    <property type="match status" value="1"/>
</dbReference>
<dbReference type="AlphaFoldDB" id="A0A1J9UDC5"/>
<proteinExistence type="predicted"/>
<dbReference type="EMBL" id="MAOI01000091">
    <property type="protein sequence ID" value="OJD76057.1"/>
    <property type="molecule type" value="Genomic_DNA"/>
</dbReference>
<dbReference type="InterPro" id="IPR053145">
    <property type="entry name" value="AB_hydrolase_Est10"/>
</dbReference>
<dbReference type="PANTHER" id="PTHR43265">
    <property type="entry name" value="ESTERASE ESTD"/>
    <property type="match status" value="1"/>
</dbReference>
<accession>A0A1J9UDC5</accession>
<dbReference type="Pfam" id="PF12697">
    <property type="entry name" value="Abhydrolase_6"/>
    <property type="match status" value="1"/>
</dbReference>
<dbReference type="InterPro" id="IPR000073">
    <property type="entry name" value="AB_hydrolase_1"/>
</dbReference>
<feature type="domain" description="AB hydrolase-1" evidence="2">
    <location>
        <begin position="194"/>
        <end position="426"/>
    </location>
</feature>
<evidence type="ECO:0000313" key="4">
    <source>
        <dbReference type="Proteomes" id="UP000182788"/>
    </source>
</evidence>
<feature type="chain" id="PRO_5038859103" evidence="1">
    <location>
        <begin position="25"/>
        <end position="460"/>
    </location>
</feature>
<dbReference type="SUPFAM" id="SSF53474">
    <property type="entry name" value="alpha/beta-Hydrolases"/>
    <property type="match status" value="1"/>
</dbReference>